<dbReference type="PANTHER" id="PTHR43401:SF2">
    <property type="entry name" value="L-THREONINE 3-DEHYDROGENASE"/>
    <property type="match status" value="1"/>
</dbReference>
<keyword evidence="2" id="KW-0862">Zinc</keyword>
<dbReference type="PANTHER" id="PTHR43401">
    <property type="entry name" value="L-THREONINE 3-DEHYDROGENASE"/>
    <property type="match status" value="1"/>
</dbReference>
<feature type="domain" description="Alcohol dehydrogenase-like N-terminal" evidence="4">
    <location>
        <begin position="25"/>
        <end position="108"/>
    </location>
</feature>
<evidence type="ECO:0000256" key="2">
    <source>
        <dbReference type="ARBA" id="ARBA00022833"/>
    </source>
</evidence>
<feature type="non-terminal residue" evidence="5">
    <location>
        <position position="108"/>
    </location>
</feature>
<dbReference type="InterPro" id="IPR002328">
    <property type="entry name" value="ADH_Zn_CS"/>
</dbReference>
<evidence type="ECO:0000259" key="4">
    <source>
        <dbReference type="Pfam" id="PF08240"/>
    </source>
</evidence>
<dbReference type="InterPro" id="IPR011032">
    <property type="entry name" value="GroES-like_sf"/>
</dbReference>
<reference evidence="5" key="1">
    <citation type="journal article" date="2014" name="Front. Microbiol.">
        <title>High frequency of phylogenetically diverse reductive dehalogenase-homologous genes in deep subseafloor sedimentary metagenomes.</title>
        <authorList>
            <person name="Kawai M."/>
            <person name="Futagami T."/>
            <person name="Toyoda A."/>
            <person name="Takaki Y."/>
            <person name="Nishi S."/>
            <person name="Hori S."/>
            <person name="Arai W."/>
            <person name="Tsubouchi T."/>
            <person name="Morono Y."/>
            <person name="Uchiyama I."/>
            <person name="Ito T."/>
            <person name="Fujiyama A."/>
            <person name="Inagaki F."/>
            <person name="Takami H."/>
        </authorList>
    </citation>
    <scope>NUCLEOTIDE SEQUENCE</scope>
    <source>
        <strain evidence="5">Expedition CK06-06</strain>
    </source>
</reference>
<dbReference type="InterPro" id="IPR050129">
    <property type="entry name" value="Zn_alcohol_dh"/>
</dbReference>
<dbReference type="SUPFAM" id="SSF50129">
    <property type="entry name" value="GroES-like"/>
    <property type="match status" value="1"/>
</dbReference>
<evidence type="ECO:0000256" key="3">
    <source>
        <dbReference type="ARBA" id="ARBA00023002"/>
    </source>
</evidence>
<dbReference type="InterPro" id="IPR013154">
    <property type="entry name" value="ADH-like_N"/>
</dbReference>
<dbReference type="GO" id="GO:0016491">
    <property type="term" value="F:oxidoreductase activity"/>
    <property type="evidence" value="ECO:0007669"/>
    <property type="project" value="UniProtKB-KW"/>
</dbReference>
<name>X0XDH4_9ZZZZ</name>
<evidence type="ECO:0000256" key="1">
    <source>
        <dbReference type="ARBA" id="ARBA00022723"/>
    </source>
</evidence>
<dbReference type="Pfam" id="PF08240">
    <property type="entry name" value="ADH_N"/>
    <property type="match status" value="1"/>
</dbReference>
<dbReference type="EMBL" id="BARS01043648">
    <property type="protein sequence ID" value="GAG41150.1"/>
    <property type="molecule type" value="Genomic_DNA"/>
</dbReference>
<evidence type="ECO:0000313" key="5">
    <source>
        <dbReference type="EMBL" id="GAG41150.1"/>
    </source>
</evidence>
<keyword evidence="3" id="KW-0560">Oxidoreductase</keyword>
<protein>
    <recommendedName>
        <fullName evidence="4">Alcohol dehydrogenase-like N-terminal domain-containing protein</fullName>
    </recommendedName>
</protein>
<organism evidence="5">
    <name type="scientific">marine sediment metagenome</name>
    <dbReference type="NCBI Taxonomy" id="412755"/>
    <lineage>
        <taxon>unclassified sequences</taxon>
        <taxon>metagenomes</taxon>
        <taxon>ecological metagenomes</taxon>
    </lineage>
</organism>
<keyword evidence="1" id="KW-0479">Metal-binding</keyword>
<dbReference type="Gene3D" id="3.90.180.10">
    <property type="entry name" value="Medium-chain alcohol dehydrogenases, catalytic domain"/>
    <property type="match status" value="1"/>
</dbReference>
<gene>
    <name evidence="5" type="ORF">S01H1_66045</name>
</gene>
<sequence length="108" mass="11856">MRALRKTEEGVGHVELCEVPVPEIGPGEVLMKVWAAGVCGSDLLIQEDRHFYKAPVTLGHEYSGVAHRVGKDVTRVKEGDKFVTDIECGEGQWLGVTIDGAYAPYMRV</sequence>
<dbReference type="GO" id="GO:0008270">
    <property type="term" value="F:zinc ion binding"/>
    <property type="evidence" value="ECO:0007669"/>
    <property type="project" value="InterPro"/>
</dbReference>
<dbReference type="PROSITE" id="PS00059">
    <property type="entry name" value="ADH_ZINC"/>
    <property type="match status" value="1"/>
</dbReference>
<dbReference type="AlphaFoldDB" id="X0XDH4"/>
<accession>X0XDH4</accession>
<comment type="caution">
    <text evidence="5">The sequence shown here is derived from an EMBL/GenBank/DDBJ whole genome shotgun (WGS) entry which is preliminary data.</text>
</comment>
<proteinExistence type="predicted"/>